<accession>A0A1Y5SAI5</accession>
<dbReference type="EMBL" id="FWFW01000003">
    <property type="protein sequence ID" value="SLN35103.1"/>
    <property type="molecule type" value="Genomic_DNA"/>
</dbReference>
<dbReference type="AlphaFoldDB" id="A0A1Y5SAI5"/>
<dbReference type="STRING" id="658057.SAMN04488032_10614"/>
<evidence type="ECO:0008006" key="3">
    <source>
        <dbReference type="Google" id="ProtNLM"/>
    </source>
</evidence>
<proteinExistence type="predicted"/>
<dbReference type="InterPro" id="IPR029044">
    <property type="entry name" value="Nucleotide-diphossugar_trans"/>
</dbReference>
<evidence type="ECO:0000313" key="1">
    <source>
        <dbReference type="EMBL" id="SLN35103.1"/>
    </source>
</evidence>
<name>A0A1Y5SAI5_9RHOB</name>
<dbReference type="SUPFAM" id="SSF53448">
    <property type="entry name" value="Nucleotide-diphospho-sugar transferases"/>
    <property type="match status" value="1"/>
</dbReference>
<protein>
    <recommendedName>
        <fullName evidence="3">Mannosyltransferase OCH1</fullName>
    </recommendedName>
</protein>
<reference evidence="1 2" key="1">
    <citation type="submission" date="2017-03" db="EMBL/GenBank/DDBJ databases">
        <authorList>
            <person name="Afonso C.L."/>
            <person name="Miller P.J."/>
            <person name="Scott M.A."/>
            <person name="Spackman E."/>
            <person name="Goraichik I."/>
            <person name="Dimitrov K.M."/>
            <person name="Suarez D.L."/>
            <person name="Swayne D.E."/>
        </authorList>
    </citation>
    <scope>NUCLEOTIDE SEQUENCE [LARGE SCALE GENOMIC DNA]</scope>
    <source>
        <strain evidence="1 2">CECT 7971</strain>
    </source>
</reference>
<dbReference type="Proteomes" id="UP000193307">
    <property type="component" value="Unassembled WGS sequence"/>
</dbReference>
<dbReference type="Gene3D" id="3.90.550.20">
    <property type="match status" value="1"/>
</dbReference>
<dbReference type="RefSeq" id="WP_085848403.1">
    <property type="nucleotide sequence ID" value="NZ_FNZV01000006.1"/>
</dbReference>
<organism evidence="1 2">
    <name type="scientific">Pacificibacter marinus</name>
    <dbReference type="NCBI Taxonomy" id="658057"/>
    <lineage>
        <taxon>Bacteria</taxon>
        <taxon>Pseudomonadati</taxon>
        <taxon>Pseudomonadota</taxon>
        <taxon>Alphaproteobacteria</taxon>
        <taxon>Rhodobacterales</taxon>
        <taxon>Roseobacteraceae</taxon>
        <taxon>Pacificibacter</taxon>
    </lineage>
</organism>
<keyword evidence="2" id="KW-1185">Reference proteome</keyword>
<gene>
    <name evidence="1" type="ORF">PAM7971_01540</name>
</gene>
<sequence length="337" mass="38172">MSELPEIASLWIGGRLSWLEQLCLKSFADAGHHTTLYSYEPIPNVPEGVQTADAEDIYPGEPMLRHARTGSPAIHADMWRLNLLKQTDKIWVDADMYCYRPFDYTSPYVYGWEKEGLVCNAVLGLPRDSKTLDALLDFFKDEYAIAPWLKDWQIRELEAERDAGRPVHITAQNWGFTGPASVTHFLIATGEIEHALPEPAFYPVSFPDRNHMIQSRFNVEERFTDDTRGVHFWARRMKPRLEEKENNVPRRGSFMHGLLAKHGIDPAKAPIAPKKPNAKSPVDDPKFQAKIGLAALKGDASMDKLCRDFLVEKQFVKQCRDTISENAASLFGAESDA</sequence>
<evidence type="ECO:0000313" key="2">
    <source>
        <dbReference type="Proteomes" id="UP000193307"/>
    </source>
</evidence>
<dbReference type="OrthoDB" id="5354021at2"/>